<dbReference type="Pfam" id="PF08676">
    <property type="entry name" value="MutL_C"/>
    <property type="match status" value="1"/>
</dbReference>
<keyword evidence="7" id="KW-1185">Reference proteome</keyword>
<keyword evidence="2" id="KW-0227">DNA damage</keyword>
<protein>
    <submittedName>
        <fullName evidence="6">Uncharacterized protein</fullName>
    </submittedName>
</protein>
<dbReference type="InterPro" id="IPR020568">
    <property type="entry name" value="Ribosomal_Su5_D2-typ_SF"/>
</dbReference>
<dbReference type="SMART" id="SM00853">
    <property type="entry name" value="MutL_C"/>
    <property type="match status" value="1"/>
</dbReference>
<gene>
    <name evidence="6" type="ORF">RUM44_001128</name>
</gene>
<organism evidence="6 7">
    <name type="scientific">Polyplax serrata</name>
    <name type="common">Common mouse louse</name>
    <dbReference type="NCBI Taxonomy" id="468196"/>
    <lineage>
        <taxon>Eukaryota</taxon>
        <taxon>Metazoa</taxon>
        <taxon>Ecdysozoa</taxon>
        <taxon>Arthropoda</taxon>
        <taxon>Hexapoda</taxon>
        <taxon>Insecta</taxon>
        <taxon>Pterygota</taxon>
        <taxon>Neoptera</taxon>
        <taxon>Paraneoptera</taxon>
        <taxon>Psocodea</taxon>
        <taxon>Troctomorpha</taxon>
        <taxon>Phthiraptera</taxon>
        <taxon>Anoplura</taxon>
        <taxon>Polyplacidae</taxon>
        <taxon>Polyplax</taxon>
    </lineage>
</organism>
<feature type="domain" description="MutL C-terminal dimerisation" evidence="4">
    <location>
        <begin position="1081"/>
        <end position="1249"/>
    </location>
</feature>
<reference evidence="6 7" key="1">
    <citation type="submission" date="2023-09" db="EMBL/GenBank/DDBJ databases">
        <title>Genomes of two closely related lineages of the louse Polyplax serrata with different host specificities.</title>
        <authorList>
            <person name="Martinu J."/>
            <person name="Tarabai H."/>
            <person name="Stefka J."/>
            <person name="Hypsa V."/>
        </authorList>
    </citation>
    <scope>NUCLEOTIDE SEQUENCE [LARGE SCALE GENOMIC DNA]</scope>
    <source>
        <strain evidence="6">98ZLc_SE</strain>
    </source>
</reference>
<dbReference type="InterPro" id="IPR036890">
    <property type="entry name" value="HATPase_C_sf"/>
</dbReference>
<dbReference type="PANTHER" id="PTHR10073">
    <property type="entry name" value="DNA MISMATCH REPAIR PROTEIN MLH, PMS, MUTL"/>
    <property type="match status" value="1"/>
</dbReference>
<proteinExistence type="inferred from homology"/>
<dbReference type="PANTHER" id="PTHR10073:SF47">
    <property type="entry name" value="DNA MISMATCH REPAIR PROTEIN MLH3"/>
    <property type="match status" value="1"/>
</dbReference>
<dbReference type="InterPro" id="IPR013507">
    <property type="entry name" value="DNA_mismatch_S5_2-like"/>
</dbReference>
<comment type="similarity">
    <text evidence="1">Belongs to the DNA mismatch repair MutL/HexB family.</text>
</comment>
<evidence type="ECO:0000259" key="5">
    <source>
        <dbReference type="SMART" id="SM01340"/>
    </source>
</evidence>
<dbReference type="InterPro" id="IPR042121">
    <property type="entry name" value="MutL_C_regsub"/>
</dbReference>
<dbReference type="Pfam" id="PF13589">
    <property type="entry name" value="HATPase_c_3"/>
    <property type="match status" value="1"/>
</dbReference>
<name>A0ABR1B9K5_POLSC</name>
<accession>A0ABR1B9K5</accession>
<dbReference type="InterPro" id="IPR014790">
    <property type="entry name" value="MutL_C"/>
</dbReference>
<dbReference type="Gene3D" id="3.30.565.10">
    <property type="entry name" value="Histidine kinase-like ATPase, C-terminal domain"/>
    <property type="match status" value="1"/>
</dbReference>
<dbReference type="InterPro" id="IPR038973">
    <property type="entry name" value="MutL/Mlh/Pms-like"/>
</dbReference>
<dbReference type="SUPFAM" id="SSF55874">
    <property type="entry name" value="ATPase domain of HSP90 chaperone/DNA topoisomerase II/histidine kinase"/>
    <property type="match status" value="1"/>
</dbReference>
<dbReference type="SUPFAM" id="SSF54211">
    <property type="entry name" value="Ribosomal protein S5 domain 2-like"/>
    <property type="match status" value="1"/>
</dbReference>
<feature type="domain" description="DNA mismatch repair protein S5" evidence="5">
    <location>
        <begin position="213"/>
        <end position="348"/>
    </location>
</feature>
<sequence length="1307" mass="148397">MKIQKLPTEALAKLESGIVITDAVRCVLELVYNSLDAKASAITVRVDLKEYKIEVSDNGHGIPRHDLESVGIKYMTNKYNSFINSDRFTTYGYKGQTLACLLDVCKSLKIETKTKHSEIVFVKMFQAGAMCNITEDTRQWTGQEGTTITIENFMHSMPVRRKRINEIFDLEEMKLQLKYLALIHYNVSFTLRNENKSMILFHAQCAASVLISVKNMFGDSLAKVLKVVNHKYKEFKVTGLVGEKAQSHYNLQALYVNKRVIMKGVIYKLVNDAMTKYIKQTHVLNNSMAESLALNNLTSARYNVFILEINCSNKLFELFGTAKKYTVEFKEWKDVLKCIQQALKNVFCMNSSDYSSENNVTKIQEKAIDSKLKKGTSILQNAIKGVPARRVQQQSPSDKNFEFLIFNEIMEEYDALESRKTESNHYLMKFQKSTPKKQLKINSKIIESEKNSIFNQFIYWLKTNIETDMSAQNCYQSFLQYRHGGLKRTSSPAESFLESGVDRNKKMKLDVTSNYGDTKTRQKQNEIRSTELQPMREYYFCDSKRRQTIETFFCNTLEVVPSCSKQIHNLKQNVSSSKNQCDSNRSGSSSYMKKSSRDAEITTVANMIPITEQDYKNNFQINISSPEQTDSFFLNFVNFRNLTESYNSHSVGPHQRHVNYGKINSKTWASHYHNRWSASMDLMEKNQAKLEENLHILESQNPSYSVYINKQKFEEDLSLWLNDSIPEIGEYSVYQHDQINLNIAGPARNAPDNLDLSFVKKDAMVQTEFSFAPESGFETENRILNLLSGKENMEASELSQFNESNLNKQYELINSIDLIEANTLEPENILLDGESRPIFVGPSNEEDEKDTDTPLLPSINPTFSHLIENRKVTVSGEIVCRSQKVVTSISEGTNDSSLSKGTLGAVRTDCVAQIKKGAQGSVDMFDHILNDLISESSELSKTVPLEEIDFDLSSNQQQSFCITNRHNFMPKGLSPKGTKSFGTTEIGVLTPHKKTEIRLAVENSENDLLGMVKWKDDSTGGTTKPVIPDGIVDEMRQKAEKKLLCCGDQIPSATISSCAIRVHNLLHPFAFTKELLANVEVIGQLDRKFIVAKMSVTVPRKKELITLFDQHATDERIKLEELLNEYILADGKFLTTGLTLPIVSELNESLVQVIMDANDKLINIGLKCAVVNERTIKILSVPKFLGDKYAKDIGNKDYTSITNTVQGLINNIVQELTETRGALSQIPKLLYNLFTSDACHSAIKFNKPLTKSYMAGMINKLKNCKLPFQCAHGRPCVIPIIDLEDFKYLNEPEKINFDKVKKNFISK</sequence>
<dbReference type="Gene3D" id="3.30.1540.20">
    <property type="entry name" value="MutL, C-terminal domain, dimerisation subdomain"/>
    <property type="match status" value="1"/>
</dbReference>
<dbReference type="EMBL" id="JAWJWF010000003">
    <property type="protein sequence ID" value="KAK6635874.1"/>
    <property type="molecule type" value="Genomic_DNA"/>
</dbReference>
<dbReference type="InterPro" id="IPR037198">
    <property type="entry name" value="MutL_C_sf"/>
</dbReference>
<evidence type="ECO:0000256" key="1">
    <source>
        <dbReference type="ARBA" id="ARBA00006082"/>
    </source>
</evidence>
<evidence type="ECO:0000256" key="3">
    <source>
        <dbReference type="SAM" id="MobiDB-lite"/>
    </source>
</evidence>
<dbReference type="SUPFAM" id="SSF118116">
    <property type="entry name" value="DNA mismatch repair protein MutL"/>
    <property type="match status" value="1"/>
</dbReference>
<dbReference type="Proteomes" id="UP001359485">
    <property type="component" value="Unassembled WGS sequence"/>
</dbReference>
<dbReference type="InterPro" id="IPR042120">
    <property type="entry name" value="MutL_C_dimsub"/>
</dbReference>
<feature type="compositionally biased region" description="Low complexity" evidence="3">
    <location>
        <begin position="583"/>
        <end position="593"/>
    </location>
</feature>
<dbReference type="SMART" id="SM01340">
    <property type="entry name" value="DNA_mis_repair"/>
    <property type="match status" value="1"/>
</dbReference>
<dbReference type="Gene3D" id="3.30.230.10">
    <property type="match status" value="1"/>
</dbReference>
<evidence type="ECO:0000313" key="7">
    <source>
        <dbReference type="Proteomes" id="UP001359485"/>
    </source>
</evidence>
<feature type="region of interest" description="Disordered" evidence="3">
    <location>
        <begin position="575"/>
        <end position="596"/>
    </location>
</feature>
<dbReference type="Gene3D" id="3.30.1370.100">
    <property type="entry name" value="MutL, C-terminal domain, regulatory subdomain"/>
    <property type="match status" value="1"/>
</dbReference>
<evidence type="ECO:0000256" key="2">
    <source>
        <dbReference type="ARBA" id="ARBA00022763"/>
    </source>
</evidence>
<dbReference type="InterPro" id="IPR014721">
    <property type="entry name" value="Ribsml_uS5_D2-typ_fold_subgr"/>
</dbReference>
<evidence type="ECO:0000259" key="4">
    <source>
        <dbReference type="SMART" id="SM00853"/>
    </source>
</evidence>
<comment type="caution">
    <text evidence="6">The sequence shown here is derived from an EMBL/GenBank/DDBJ whole genome shotgun (WGS) entry which is preliminary data.</text>
</comment>
<evidence type="ECO:0000313" key="6">
    <source>
        <dbReference type="EMBL" id="KAK6635874.1"/>
    </source>
</evidence>